<dbReference type="RefSeq" id="WP_108701644.1">
    <property type="nucleotide sequence ID" value="NZ_AP025334.1"/>
</dbReference>
<protein>
    <recommendedName>
        <fullName evidence="1">Cyanophage baseplate Pam3 plug gp18 domain-containing protein</fullName>
    </recommendedName>
</protein>
<name>A0ABM7VXN8_9ENTR</name>
<accession>A0ABM7VXN8</accession>
<evidence type="ECO:0000313" key="2">
    <source>
        <dbReference type="EMBL" id="BDD51999.1"/>
    </source>
</evidence>
<keyword evidence="3" id="KW-1185">Reference proteome</keyword>
<dbReference type="Pfam" id="PF22479">
    <property type="entry name" value="Pam3_gp18"/>
    <property type="match status" value="1"/>
</dbReference>
<reference evidence="2 3" key="1">
    <citation type="submission" date="2021-12" db="EMBL/GenBank/DDBJ databases">
        <title>Complete genome sequence of Phytobacter diazotrophicus TA9734.</title>
        <authorList>
            <person name="Kubota H."/>
            <person name="Nakayama Y."/>
            <person name="Ariyoshi T."/>
        </authorList>
    </citation>
    <scope>NUCLEOTIDE SEQUENCE [LARGE SCALE GENOMIC DNA]</scope>
    <source>
        <strain evidence="2 3">TA9734</strain>
    </source>
</reference>
<organism evidence="2 3">
    <name type="scientific">Phytobacter diazotrophicus</name>
    <dbReference type="NCBI Taxonomy" id="395631"/>
    <lineage>
        <taxon>Bacteria</taxon>
        <taxon>Pseudomonadati</taxon>
        <taxon>Pseudomonadota</taxon>
        <taxon>Gammaproteobacteria</taxon>
        <taxon>Enterobacterales</taxon>
        <taxon>Enterobacteriaceae</taxon>
        <taxon>Phytobacter</taxon>
    </lineage>
</organism>
<dbReference type="InterPro" id="IPR054252">
    <property type="entry name" value="Pam3_gp18"/>
</dbReference>
<feature type="domain" description="Cyanophage baseplate Pam3 plug gp18" evidence="1">
    <location>
        <begin position="1"/>
        <end position="92"/>
    </location>
</feature>
<dbReference type="EMBL" id="AP025334">
    <property type="protein sequence ID" value="BDD51999.1"/>
    <property type="molecule type" value="Genomic_DNA"/>
</dbReference>
<proteinExistence type="predicted"/>
<evidence type="ECO:0000313" key="3">
    <source>
        <dbReference type="Proteomes" id="UP001320460"/>
    </source>
</evidence>
<dbReference type="Proteomes" id="UP001320460">
    <property type="component" value="Chromosome"/>
</dbReference>
<evidence type="ECO:0000259" key="1">
    <source>
        <dbReference type="Pfam" id="PF22479"/>
    </source>
</evidence>
<gene>
    <name evidence="2" type="ORF">PDTA9734_34860</name>
</gene>
<sequence>MKTIPLSAGLANFSFTTRLNDTQLKFTFRWLTRYGYFSVDIFNSDGSALTLGRALHVGVNLLDGLNTQIGNIVLEGGKATIANLGIDNKLNWYPHD</sequence>